<name>A0A9X7UBR8_SPHYA</name>
<dbReference type="EMBL" id="CP060122">
    <property type="protein sequence ID" value="QNG47428.1"/>
    <property type="molecule type" value="Genomic_DNA"/>
</dbReference>
<dbReference type="Proteomes" id="UP000515377">
    <property type="component" value="Chromosome"/>
</dbReference>
<dbReference type="AlphaFoldDB" id="A0A9X7UBR8"/>
<evidence type="ECO:0000313" key="1">
    <source>
        <dbReference type="EMBL" id="QNG47428.1"/>
    </source>
</evidence>
<gene>
    <name evidence="1" type="ORF">H3V42_07410</name>
</gene>
<proteinExistence type="predicted"/>
<accession>A0A9X7UBR8</accession>
<evidence type="ECO:0008006" key="3">
    <source>
        <dbReference type="Google" id="ProtNLM"/>
    </source>
</evidence>
<sequence>MAASMILVEAQPRRVADGVAEIVRLAGGGGARPYHYAGQHYRAGIEALPTVIGSLNYDGEIIGGGITEALTINWAPAGHAGIDALAPYFWRDATITVRVGPEGAMPPVLSQGKVTDVATAEGKMAIAMADPAADVMKPLPATYYAGTGDLEGPADWEKKIKRRLWGRIFNREAEPLDKANNIYCLSDPTRPIQAILEVRESGAPVTITLLAWQGSAAATLAALRAIAVPDGEAVVCPSISCIKFWNQPAVLHADLLGEVGTGYVETAPEIAERLVQALGGPAFAAGAVAVAKALRPAPIGWAVEDETTTVAAMLDEMLANVSLMWMPEPTGEIVMRAWAWGASVASAVSQDVARKKSFAPVTTRKLGYRRNESVMARGDLAAIVLAKDLSYLDGTPIEDLKPAEPGSDITTAIIGVAEIKIAAEFGGTVTETLPRLQAFRLIRNAVDVTDASIWVVTVQSGTLDASIGVDGVLSLDADAGTLTNSVLLIEATYNSRAYQTTVRVTKALSLPPSGGAQNASGGFAGGVNSSVMAPISREIAVEVGEDGNVALSANYSFTVDGSFASFHVYAQWYRWNGTAYVALGSEQQSTDPAIGGRPSIGEPGEPGTGGCYFTDTGQTPASLQKYRLYMRSASGSLTRSISGSYSAVGS</sequence>
<reference evidence="1 2" key="1">
    <citation type="submission" date="2020-07" db="EMBL/GenBank/DDBJ databases">
        <title>Whole genome sequence of Sphingobium yanoikuyae A3.</title>
        <authorList>
            <person name="Han S.-S."/>
        </authorList>
    </citation>
    <scope>NUCLEOTIDE SEQUENCE [LARGE SCALE GENOMIC DNA]</scope>
    <source>
        <strain evidence="1 2">A3</strain>
    </source>
</reference>
<evidence type="ECO:0000313" key="2">
    <source>
        <dbReference type="Proteomes" id="UP000515377"/>
    </source>
</evidence>
<protein>
    <recommendedName>
        <fullName evidence="3">Tip attachment protein J domain-containing protein</fullName>
    </recommendedName>
</protein>
<organism evidence="1 2">
    <name type="scientific">Sphingobium yanoikuyae</name>
    <name type="common">Sphingomonas yanoikuyae</name>
    <dbReference type="NCBI Taxonomy" id="13690"/>
    <lineage>
        <taxon>Bacteria</taxon>
        <taxon>Pseudomonadati</taxon>
        <taxon>Pseudomonadota</taxon>
        <taxon>Alphaproteobacteria</taxon>
        <taxon>Sphingomonadales</taxon>
        <taxon>Sphingomonadaceae</taxon>
        <taxon>Sphingobium</taxon>
    </lineage>
</organism>